<evidence type="ECO:0000256" key="3">
    <source>
        <dbReference type="ARBA" id="ARBA00022617"/>
    </source>
</evidence>
<dbReference type="InterPro" id="IPR036851">
    <property type="entry name" value="Chloroperoxidase-like_sf"/>
</dbReference>
<keyword evidence="6" id="KW-0408">Iron</keyword>
<evidence type="ECO:0000256" key="7">
    <source>
        <dbReference type="ARBA" id="ARBA00025795"/>
    </source>
</evidence>
<evidence type="ECO:0000256" key="2">
    <source>
        <dbReference type="ARBA" id="ARBA00022559"/>
    </source>
</evidence>
<dbReference type="Pfam" id="PF01328">
    <property type="entry name" value="Peroxidase_2"/>
    <property type="match status" value="1"/>
</dbReference>
<evidence type="ECO:0000256" key="4">
    <source>
        <dbReference type="ARBA" id="ARBA00022723"/>
    </source>
</evidence>
<dbReference type="GeneID" id="18818701"/>
<dbReference type="OrthoDB" id="407298at2759"/>
<dbReference type="GO" id="GO:0046872">
    <property type="term" value="F:metal ion binding"/>
    <property type="evidence" value="ECO:0007669"/>
    <property type="project" value="UniProtKB-KW"/>
</dbReference>
<protein>
    <recommendedName>
        <fullName evidence="9">Heme haloperoxidase family profile domain-containing protein</fullName>
    </recommendedName>
</protein>
<dbReference type="EMBL" id="GL945432">
    <property type="protein sequence ID" value="EGO26778.1"/>
    <property type="molecule type" value="Genomic_DNA"/>
</dbReference>
<reference evidence="10" key="1">
    <citation type="submission" date="2011-04" db="EMBL/GenBank/DDBJ databases">
        <title>Evolution of plant cell wall degrading machinery underlies the functional diversity of forest fungi.</title>
        <authorList>
            <consortium name="US DOE Joint Genome Institute (JGI-PGF)"/>
            <person name="Eastwood D.C."/>
            <person name="Floudas D."/>
            <person name="Binder M."/>
            <person name="Majcherczyk A."/>
            <person name="Schneider P."/>
            <person name="Aerts A."/>
            <person name="Asiegbu F.O."/>
            <person name="Baker S.E."/>
            <person name="Barry K."/>
            <person name="Bendiksby M."/>
            <person name="Blumentritt M."/>
            <person name="Coutinho P.M."/>
            <person name="Cullen D."/>
            <person name="Cullen D."/>
            <person name="Gathman A."/>
            <person name="Goodell B."/>
            <person name="Henrissat B."/>
            <person name="Ihrmark K."/>
            <person name="Kauserud H."/>
            <person name="Kohler A."/>
            <person name="LaButti K."/>
            <person name="Lapidus A."/>
            <person name="Lavin J.L."/>
            <person name="Lee Y.-H."/>
            <person name="Lindquist E."/>
            <person name="Lilly W."/>
            <person name="Lucas S."/>
            <person name="Morin E."/>
            <person name="Murat C."/>
            <person name="Oguiza J.A."/>
            <person name="Park J."/>
            <person name="Pisabarro A.G."/>
            <person name="Riley R."/>
            <person name="Rosling A."/>
            <person name="Salamov A."/>
            <person name="Schmidt O."/>
            <person name="Schmutz J."/>
            <person name="Skrede I."/>
            <person name="Stenlid J."/>
            <person name="Wiebenga A."/>
            <person name="Xie X."/>
            <person name="Kues U."/>
            <person name="Hibbett D.S."/>
            <person name="Hoffmeister D."/>
            <person name="Hogberg N."/>
            <person name="Martin F."/>
            <person name="Grigoriev I.V."/>
            <person name="Watkinson S.C."/>
        </authorList>
    </citation>
    <scope>NUCLEOTIDE SEQUENCE</scope>
    <source>
        <strain evidence="10">S7.9</strain>
    </source>
</reference>
<dbReference type="Gene3D" id="1.10.489.10">
    <property type="entry name" value="Chloroperoxidase-like"/>
    <property type="match status" value="1"/>
</dbReference>
<keyword evidence="5" id="KW-0560">Oxidoreductase</keyword>
<evidence type="ECO:0000256" key="1">
    <source>
        <dbReference type="ARBA" id="ARBA00001970"/>
    </source>
</evidence>
<name>F8NRI5_SERL9</name>
<feature type="domain" description="Heme haloperoxidase family profile" evidence="9">
    <location>
        <begin position="53"/>
        <end position="263"/>
    </location>
</feature>
<dbReference type="RefSeq" id="XP_007316951.1">
    <property type="nucleotide sequence ID" value="XM_007316889.1"/>
</dbReference>
<keyword evidence="2" id="KW-0575">Peroxidase</keyword>
<dbReference type="Proteomes" id="UP000008064">
    <property type="component" value="Unassembled WGS sequence"/>
</dbReference>
<keyword evidence="8" id="KW-0812">Transmembrane</keyword>
<evidence type="ECO:0000313" key="10">
    <source>
        <dbReference type="EMBL" id="EGO26778.1"/>
    </source>
</evidence>
<keyword evidence="4" id="KW-0479">Metal-binding</keyword>
<dbReference type="PANTHER" id="PTHR33577">
    <property type="entry name" value="STERIGMATOCYSTIN BIOSYNTHESIS PEROXIDASE STCC-RELATED"/>
    <property type="match status" value="1"/>
</dbReference>
<accession>F8NRI5</accession>
<evidence type="ECO:0000256" key="8">
    <source>
        <dbReference type="SAM" id="Phobius"/>
    </source>
</evidence>
<dbReference type="HOGENOM" id="CLU_050230_1_0_1"/>
<proteinExistence type="inferred from homology"/>
<dbReference type="KEGG" id="sla:SERLADRAFT_464182"/>
<organism>
    <name type="scientific">Serpula lacrymans var. lacrymans (strain S7.9)</name>
    <name type="common">Dry rot fungus</name>
    <dbReference type="NCBI Taxonomy" id="578457"/>
    <lineage>
        <taxon>Eukaryota</taxon>
        <taxon>Fungi</taxon>
        <taxon>Dikarya</taxon>
        <taxon>Basidiomycota</taxon>
        <taxon>Agaricomycotina</taxon>
        <taxon>Agaricomycetes</taxon>
        <taxon>Agaricomycetidae</taxon>
        <taxon>Boletales</taxon>
        <taxon>Coniophorineae</taxon>
        <taxon>Serpulaceae</taxon>
        <taxon>Serpula</taxon>
    </lineage>
</organism>
<comment type="cofactor">
    <cofactor evidence="1">
        <name>heme b</name>
        <dbReference type="ChEBI" id="CHEBI:60344"/>
    </cofactor>
</comment>
<evidence type="ECO:0000256" key="6">
    <source>
        <dbReference type="ARBA" id="ARBA00023004"/>
    </source>
</evidence>
<keyword evidence="3" id="KW-0349">Heme</keyword>
<evidence type="ECO:0000259" key="9">
    <source>
        <dbReference type="PROSITE" id="PS51405"/>
    </source>
</evidence>
<dbReference type="SUPFAM" id="SSF47571">
    <property type="entry name" value="Cloroperoxidase"/>
    <property type="match status" value="1"/>
</dbReference>
<dbReference type="AlphaFoldDB" id="F8NRI5"/>
<feature type="transmembrane region" description="Helical" evidence="8">
    <location>
        <begin position="12"/>
        <end position="34"/>
    </location>
</feature>
<dbReference type="GO" id="GO:0004601">
    <property type="term" value="F:peroxidase activity"/>
    <property type="evidence" value="ECO:0007669"/>
    <property type="project" value="UniProtKB-KW"/>
</dbReference>
<dbReference type="PROSITE" id="PS51405">
    <property type="entry name" value="HEME_HALOPEROXIDASE"/>
    <property type="match status" value="1"/>
</dbReference>
<keyword evidence="8" id="KW-0472">Membrane</keyword>
<sequence length="288" mass="32109">MSFVSRILFKIANAFLNAGIFVWDIIITLLNLVLPKRAVGHVTPESHPGYHGYWPEYKPAQEGDSRCSCPALNAMANHGILPRNGRGITFKEMNAKIRTTYNFAPTFCLFVPNFAANMLNKSYRTDTFDLEELDLHNGIEHDASLTRVDTAANPNQSVIHAPFVEELLGSASGKAADGHQLLTSKDLSRISGKRRVEARANNPDYTLSLFHKMFGSSNSSTLLTIFGGRVEDLRSVLLEERLPSGWESRIRQPYGLTMCNFNKTVLAVEFGIKEKDHPVPDSNKQDNV</sequence>
<dbReference type="InterPro" id="IPR000028">
    <property type="entry name" value="Chloroperoxidase"/>
</dbReference>
<gene>
    <name evidence="10" type="ORF">SERLADRAFT_464182</name>
</gene>
<comment type="similarity">
    <text evidence="7">Belongs to the chloroperoxidase family.</text>
</comment>
<evidence type="ECO:0000256" key="5">
    <source>
        <dbReference type="ARBA" id="ARBA00023002"/>
    </source>
</evidence>
<keyword evidence="8" id="KW-1133">Transmembrane helix</keyword>
<dbReference type="PANTHER" id="PTHR33577:SF18">
    <property type="entry name" value="HEME HALOPEROXIDASE FAMILY PROFILE DOMAIN-CONTAINING PROTEIN"/>
    <property type="match status" value="1"/>
</dbReference>